<feature type="transmembrane region" description="Helical" evidence="5">
    <location>
        <begin position="211"/>
        <end position="228"/>
    </location>
</feature>
<feature type="transmembrane region" description="Helical" evidence="5">
    <location>
        <begin position="16"/>
        <end position="38"/>
    </location>
</feature>
<accession>A0ABU8T433</accession>
<keyword evidence="1 5" id="KW-1003">Cell membrane</keyword>
<evidence type="ECO:0000256" key="3">
    <source>
        <dbReference type="ARBA" id="ARBA00022989"/>
    </source>
</evidence>
<dbReference type="NCBIfam" id="NF009097">
    <property type="entry name" value="PRK12438.1"/>
    <property type="match status" value="1"/>
</dbReference>
<dbReference type="InterPro" id="IPR005372">
    <property type="entry name" value="UPF0182"/>
</dbReference>
<feature type="transmembrane region" description="Helical" evidence="5">
    <location>
        <begin position="110"/>
        <end position="129"/>
    </location>
</feature>
<keyword evidence="2 5" id="KW-0812">Transmembrane</keyword>
<evidence type="ECO:0000256" key="4">
    <source>
        <dbReference type="ARBA" id="ARBA00023136"/>
    </source>
</evidence>
<evidence type="ECO:0000256" key="1">
    <source>
        <dbReference type="ARBA" id="ARBA00022475"/>
    </source>
</evidence>
<dbReference type="HAMAP" id="MF_01600">
    <property type="entry name" value="UPF0182"/>
    <property type="match status" value="1"/>
</dbReference>
<organism evidence="7 8">
    <name type="scientific">Pseudonocardia spirodelae</name>
    <dbReference type="NCBI Taxonomy" id="3133431"/>
    <lineage>
        <taxon>Bacteria</taxon>
        <taxon>Bacillati</taxon>
        <taxon>Actinomycetota</taxon>
        <taxon>Actinomycetes</taxon>
        <taxon>Pseudonocardiales</taxon>
        <taxon>Pseudonocardiaceae</taxon>
        <taxon>Pseudonocardia</taxon>
    </lineage>
</organism>
<dbReference type="EMBL" id="JBBJUP010000004">
    <property type="protein sequence ID" value="MEJ8278507.1"/>
    <property type="molecule type" value="Genomic_DNA"/>
</dbReference>
<sequence>MRPPVGAPSLTRRTRILLVAAGVLVVLLLGGSRLLNFYVDYLWFGEVGFRSVQLTRLFTQIVLFGVVALVVGGLVALTLWLAYRYRPVFVPVSGPEDPVARYRTTIIQRLRLFAVGVPVAIGLVAGLAAPTQWQTVQMFLHGVPFGRVDPEFGNDIGFYAFTLPFLRMTLNWLFVAVAICFVLALVTHYIFGGIRLSGRSGFVSTAARAQLAVLAGVFVLLKAVAYWFDRYDLLWSNRNAQTFYGATYTDLNAVLPAKLILLVIAVICALAFFVAAFRQNLQIPAVAVVMLVVSSILVGTAFPLVLQQFVVAPNANVNEAPSIERNIAATRDAFGIGPDTVKVVPYAGTSEATPAQVRADTSTIPNIRLLDPGKLNRTFTQLQQRRNFYGFTPNLDIDRYTVRGETQDYVVAAREMDANALAGNQQDWINRHLVYTHGNGFVAAPANQVNEALEDAGGAGGLPNFRVSDTQAQNFVPLQQPRIYYGELLDNQYSIVGAQPGTAPREYDTDEAQYTYTGAGGVPIGGLFDRTVFALAYGERNILFNQEINADSKIMYVRNPRDRVQAVAPWLTLDNDPYPAVVDGRVQWIVDGYTTLQDYPYAERVQLGDATSDSRLGPNGQQLPNDTVSYLRNSVKATVDAYDGTVKLYAFDEADPVLQTWSAAFPGTVLPRSAISPELQAHLRYPEDQFKVQRELLTRYHVDDPGEFFSTVSFWDVPSDPTVQGSGGTQDAQPPYYLYAGLPGQQGASFQLTSALVSLRRQFLASYVSASSDPATYGQITVLQLPNDTQTLGPQQVQTQFLGSPEVSQELNLLRQNQTTIDYGNLLTLPVAGGLLYVEPVYIERAGGESSYPQLARVLVSYGGQVGYSASLSDALNQVFGAGAGDAAGAAAPTNGQTPTPTQPAQGGNGQANPAAPNAAQASAAQQIRQALNDLKAAQQAGDFAKQGDALAELDRAVSAFQSAGG</sequence>
<keyword evidence="8" id="KW-1185">Reference proteome</keyword>
<evidence type="ECO:0000256" key="6">
    <source>
        <dbReference type="SAM" id="MobiDB-lite"/>
    </source>
</evidence>
<feature type="transmembrane region" description="Helical" evidence="5">
    <location>
        <begin position="284"/>
        <end position="306"/>
    </location>
</feature>
<comment type="similarity">
    <text evidence="5">Belongs to the UPF0182 family.</text>
</comment>
<dbReference type="Pfam" id="PF03699">
    <property type="entry name" value="UPF0182"/>
    <property type="match status" value="1"/>
</dbReference>
<evidence type="ECO:0000313" key="8">
    <source>
        <dbReference type="Proteomes" id="UP001364211"/>
    </source>
</evidence>
<comment type="caution">
    <text evidence="7">The sequence shown here is derived from an EMBL/GenBank/DDBJ whole genome shotgun (WGS) entry which is preliminary data.</text>
</comment>
<proteinExistence type="inferred from homology"/>
<comment type="subcellular location">
    <subcellularLocation>
        <location evidence="5">Cell membrane</location>
        <topology evidence="5">Multi-pass membrane protein</topology>
    </subcellularLocation>
</comment>
<feature type="region of interest" description="Disordered" evidence="6">
    <location>
        <begin position="886"/>
        <end position="926"/>
    </location>
</feature>
<feature type="transmembrane region" description="Helical" evidence="5">
    <location>
        <begin position="58"/>
        <end position="83"/>
    </location>
</feature>
<dbReference type="Proteomes" id="UP001364211">
    <property type="component" value="Unassembled WGS sequence"/>
</dbReference>
<protein>
    <recommendedName>
        <fullName evidence="5">UPF0182 protein WJX68_06145</fullName>
    </recommendedName>
</protein>
<reference evidence="7 8" key="1">
    <citation type="submission" date="2024-03" db="EMBL/GenBank/DDBJ databases">
        <title>Draft genome sequence of Pseudonocardia sp. DW16-2.</title>
        <authorList>
            <person name="Duangmal K."/>
        </authorList>
    </citation>
    <scope>NUCLEOTIDE SEQUENCE [LARGE SCALE GENOMIC DNA]</scope>
    <source>
        <strain evidence="7 8">DW16-2</strain>
    </source>
</reference>
<dbReference type="RefSeq" id="WP_340286880.1">
    <property type="nucleotide sequence ID" value="NZ_JBBJUP010000004.1"/>
</dbReference>
<evidence type="ECO:0000313" key="7">
    <source>
        <dbReference type="EMBL" id="MEJ8278507.1"/>
    </source>
</evidence>
<gene>
    <name evidence="7" type="ORF">WJX68_06145</name>
</gene>
<feature type="transmembrane region" description="Helical" evidence="5">
    <location>
        <begin position="172"/>
        <end position="191"/>
    </location>
</feature>
<evidence type="ECO:0000256" key="2">
    <source>
        <dbReference type="ARBA" id="ARBA00022692"/>
    </source>
</evidence>
<keyword evidence="3 5" id="KW-1133">Transmembrane helix</keyword>
<dbReference type="NCBIfam" id="NF000825">
    <property type="entry name" value="PRK00068.1"/>
    <property type="match status" value="1"/>
</dbReference>
<keyword evidence="4 5" id="KW-0472">Membrane</keyword>
<dbReference type="PANTHER" id="PTHR39344:SF1">
    <property type="entry name" value="UPF0182 PROTEIN SLL1060"/>
    <property type="match status" value="1"/>
</dbReference>
<name>A0ABU8T433_9PSEU</name>
<evidence type="ECO:0000256" key="5">
    <source>
        <dbReference type="HAMAP-Rule" id="MF_01600"/>
    </source>
</evidence>
<dbReference type="PANTHER" id="PTHR39344">
    <property type="entry name" value="UPF0182 PROTEIN SLL1060"/>
    <property type="match status" value="1"/>
</dbReference>
<feature type="transmembrane region" description="Helical" evidence="5">
    <location>
        <begin position="259"/>
        <end position="277"/>
    </location>
</feature>